<dbReference type="InterPro" id="IPR003661">
    <property type="entry name" value="HisK_dim/P_dom"/>
</dbReference>
<keyword evidence="10 17" id="KW-1133">Transmembrane helix</keyword>
<dbReference type="PANTHER" id="PTHR43047">
    <property type="entry name" value="TWO-COMPONENT HISTIDINE PROTEIN KINASE"/>
    <property type="match status" value="1"/>
</dbReference>
<keyword evidence="3 13" id="KW-1003">Cell membrane</keyword>
<dbReference type="InterPro" id="IPR005467">
    <property type="entry name" value="His_kinase_dom"/>
</dbReference>
<evidence type="ECO:0000313" key="23">
    <source>
        <dbReference type="EMBL" id="MDT0596001.1"/>
    </source>
</evidence>
<dbReference type="RefSeq" id="WP_311369514.1">
    <property type="nucleotide sequence ID" value="NZ_JAVRHX010000004.1"/>
</dbReference>
<dbReference type="Gene3D" id="1.10.287.130">
    <property type="match status" value="1"/>
</dbReference>
<dbReference type="SMART" id="SM00073">
    <property type="entry name" value="HPT"/>
    <property type="match status" value="1"/>
</dbReference>
<name>A0ABU2ZUB6_9ALTE</name>
<keyword evidence="12 13" id="KW-0472">Membrane</keyword>
<dbReference type="Gene3D" id="3.30.565.10">
    <property type="entry name" value="Histidine kinase-like ATPase, C-terminal domain"/>
    <property type="match status" value="1"/>
</dbReference>
<feature type="transmembrane region" description="Helical" evidence="17">
    <location>
        <begin position="57"/>
        <end position="76"/>
    </location>
</feature>
<comment type="subcellular location">
    <subcellularLocation>
        <location evidence="2 13">Cell inner membrane</location>
        <topology evidence="2 13">Multi-pass membrane protein</topology>
    </subcellularLocation>
</comment>
<evidence type="ECO:0000256" key="14">
    <source>
        <dbReference type="PROSITE-ProRule" id="PRU00110"/>
    </source>
</evidence>
<proteinExistence type="predicted"/>
<evidence type="ECO:0000256" key="15">
    <source>
        <dbReference type="PROSITE-ProRule" id="PRU00169"/>
    </source>
</evidence>
<keyword evidence="13" id="KW-0547">Nucleotide-binding</keyword>
<dbReference type="PROSITE" id="PS50112">
    <property type="entry name" value="PAS"/>
    <property type="match status" value="1"/>
</dbReference>
<evidence type="ECO:0000256" key="17">
    <source>
        <dbReference type="SAM" id="Phobius"/>
    </source>
</evidence>
<keyword evidence="7 17" id="KW-0812">Transmembrane</keyword>
<dbReference type="InterPro" id="IPR036890">
    <property type="entry name" value="HATPase_C_sf"/>
</dbReference>
<evidence type="ECO:0000256" key="1">
    <source>
        <dbReference type="ARBA" id="ARBA00000085"/>
    </source>
</evidence>
<keyword evidence="9 13" id="KW-0067">ATP-binding</keyword>
<feature type="domain" description="Response regulatory" evidence="19">
    <location>
        <begin position="528"/>
        <end position="643"/>
    </location>
</feature>
<evidence type="ECO:0000313" key="24">
    <source>
        <dbReference type="Proteomes" id="UP001253545"/>
    </source>
</evidence>
<dbReference type="PROSITE" id="PS50113">
    <property type="entry name" value="PAC"/>
    <property type="match status" value="1"/>
</dbReference>
<dbReference type="Pfam" id="PF00512">
    <property type="entry name" value="HisKA"/>
    <property type="match status" value="1"/>
</dbReference>
<gene>
    <name evidence="23" type="primary">arcB</name>
    <name evidence="23" type="ORF">RM552_14190</name>
</gene>
<dbReference type="PIRSF" id="PIRSF003182">
    <property type="entry name" value="ArcB"/>
    <property type="match status" value="1"/>
</dbReference>
<dbReference type="NCBIfam" id="NF008302">
    <property type="entry name" value="PRK11091.1"/>
    <property type="match status" value="1"/>
</dbReference>
<dbReference type="PRINTS" id="PR00344">
    <property type="entry name" value="BCTRLSENSOR"/>
</dbReference>
<dbReference type="CDD" id="cd00088">
    <property type="entry name" value="HPT"/>
    <property type="match status" value="1"/>
</dbReference>
<evidence type="ECO:0000259" key="19">
    <source>
        <dbReference type="PROSITE" id="PS50110"/>
    </source>
</evidence>
<dbReference type="Gene3D" id="3.30.450.20">
    <property type="entry name" value="PAS domain"/>
    <property type="match status" value="1"/>
</dbReference>
<evidence type="ECO:0000256" key="13">
    <source>
        <dbReference type="PIRNR" id="PIRNR003182"/>
    </source>
</evidence>
<dbReference type="SMART" id="SM00388">
    <property type="entry name" value="HisKA"/>
    <property type="match status" value="1"/>
</dbReference>
<evidence type="ECO:0000256" key="16">
    <source>
        <dbReference type="SAM" id="Coils"/>
    </source>
</evidence>
<evidence type="ECO:0000256" key="4">
    <source>
        <dbReference type="ARBA" id="ARBA00022519"/>
    </source>
</evidence>
<dbReference type="SMART" id="SM00448">
    <property type="entry name" value="REC"/>
    <property type="match status" value="1"/>
</dbReference>
<feature type="domain" description="HPt" evidence="22">
    <location>
        <begin position="686"/>
        <end position="779"/>
    </location>
</feature>
<dbReference type="InterPro" id="IPR001789">
    <property type="entry name" value="Sig_transdc_resp-reg_receiver"/>
</dbReference>
<evidence type="ECO:0000256" key="6">
    <source>
        <dbReference type="ARBA" id="ARBA00022679"/>
    </source>
</evidence>
<keyword evidence="4 13" id="KW-0997">Cell inner membrane</keyword>
<organism evidence="23 24">
    <name type="scientific">Glaciecola petra</name>
    <dbReference type="NCBI Taxonomy" id="3075602"/>
    <lineage>
        <taxon>Bacteria</taxon>
        <taxon>Pseudomonadati</taxon>
        <taxon>Pseudomonadota</taxon>
        <taxon>Gammaproteobacteria</taxon>
        <taxon>Alteromonadales</taxon>
        <taxon>Alteromonadaceae</taxon>
        <taxon>Glaciecola</taxon>
    </lineage>
</organism>
<dbReference type="InterPro" id="IPR008207">
    <property type="entry name" value="Sig_transdc_His_kin_Hpt_dom"/>
</dbReference>
<dbReference type="GO" id="GO:0004673">
    <property type="term" value="F:protein histidine kinase activity"/>
    <property type="evidence" value="ECO:0007669"/>
    <property type="project" value="UniProtKB-EC"/>
</dbReference>
<dbReference type="Proteomes" id="UP001253545">
    <property type="component" value="Unassembled WGS sequence"/>
</dbReference>
<evidence type="ECO:0000256" key="11">
    <source>
        <dbReference type="ARBA" id="ARBA00023012"/>
    </source>
</evidence>
<feature type="domain" description="PAS" evidence="20">
    <location>
        <begin position="155"/>
        <end position="225"/>
    </location>
</feature>
<dbReference type="PROSITE" id="PS50894">
    <property type="entry name" value="HPT"/>
    <property type="match status" value="1"/>
</dbReference>
<keyword evidence="6 13" id="KW-0808">Transferase</keyword>
<feature type="modified residue" description="Phosphohistidine" evidence="14">
    <location>
        <position position="725"/>
    </location>
</feature>
<evidence type="ECO:0000256" key="7">
    <source>
        <dbReference type="ARBA" id="ARBA00022692"/>
    </source>
</evidence>
<comment type="caution">
    <text evidence="23">The sequence shown here is derived from an EMBL/GenBank/DDBJ whole genome shotgun (WGS) entry which is preliminary data.</text>
</comment>
<feature type="coiled-coil region" evidence="16">
    <location>
        <begin position="79"/>
        <end position="155"/>
    </location>
</feature>
<protein>
    <recommendedName>
        <fullName evidence="13">Aerobic respiration control sensor protein</fullName>
        <ecNumber evidence="13">2.7.13.3</ecNumber>
    </recommendedName>
</protein>
<dbReference type="PROSITE" id="PS50109">
    <property type="entry name" value="HIS_KIN"/>
    <property type="match status" value="1"/>
</dbReference>
<feature type="modified residue" description="4-aspartylphosphate" evidence="15">
    <location>
        <position position="577"/>
    </location>
</feature>
<feature type="transmembrane region" description="Helical" evidence="17">
    <location>
        <begin position="25"/>
        <end position="48"/>
    </location>
</feature>
<dbReference type="InterPro" id="IPR013656">
    <property type="entry name" value="PAS_4"/>
</dbReference>
<evidence type="ECO:0000256" key="8">
    <source>
        <dbReference type="ARBA" id="ARBA00022777"/>
    </source>
</evidence>
<comment type="catalytic activity">
    <reaction evidence="1 13">
        <text>ATP + protein L-histidine = ADP + protein N-phospho-L-histidine.</text>
        <dbReference type="EC" id="2.7.13.3"/>
    </reaction>
</comment>
<dbReference type="CDD" id="cd16922">
    <property type="entry name" value="HATPase_EvgS-ArcB-TorS-like"/>
    <property type="match status" value="1"/>
</dbReference>
<dbReference type="SMART" id="SM00387">
    <property type="entry name" value="HATPase_c"/>
    <property type="match status" value="1"/>
</dbReference>
<evidence type="ECO:0000256" key="3">
    <source>
        <dbReference type="ARBA" id="ARBA00022475"/>
    </source>
</evidence>
<accession>A0ABU2ZUB6</accession>
<dbReference type="InterPro" id="IPR027460">
    <property type="entry name" value="ArcB_TM_sf"/>
</dbReference>
<keyword evidence="13" id="KW-0805">Transcription regulation</keyword>
<reference evidence="23 24" key="1">
    <citation type="submission" date="2023-09" db="EMBL/GenBank/DDBJ databases">
        <authorList>
            <person name="Rey-Velasco X."/>
        </authorList>
    </citation>
    <scope>NUCLEOTIDE SEQUENCE [LARGE SCALE GENOMIC DNA]</scope>
    <source>
        <strain evidence="23 24">P117</strain>
    </source>
</reference>
<evidence type="ECO:0000256" key="2">
    <source>
        <dbReference type="ARBA" id="ARBA00004429"/>
    </source>
</evidence>
<dbReference type="Gene3D" id="3.40.50.2300">
    <property type="match status" value="1"/>
</dbReference>
<dbReference type="SUPFAM" id="SSF52172">
    <property type="entry name" value="CheY-like"/>
    <property type="match status" value="1"/>
</dbReference>
<dbReference type="PROSITE" id="PS50110">
    <property type="entry name" value="RESPONSE_REGULATORY"/>
    <property type="match status" value="1"/>
</dbReference>
<dbReference type="SUPFAM" id="SSF55785">
    <property type="entry name" value="PYP-like sensor domain (PAS domain)"/>
    <property type="match status" value="1"/>
</dbReference>
<dbReference type="InterPro" id="IPR036641">
    <property type="entry name" value="HPT_dom_sf"/>
</dbReference>
<dbReference type="Gene3D" id="1.20.120.160">
    <property type="entry name" value="HPT domain"/>
    <property type="match status" value="1"/>
</dbReference>
<dbReference type="SUPFAM" id="SSF55874">
    <property type="entry name" value="ATPase domain of HSP90 chaperone/DNA topoisomerase II/histidine kinase"/>
    <property type="match status" value="1"/>
</dbReference>
<keyword evidence="8 13" id="KW-0418">Kinase</keyword>
<dbReference type="Gene3D" id="1.10.287.970">
    <property type="entry name" value="His Kinase A (phosphoacceptor) domain"/>
    <property type="match status" value="1"/>
</dbReference>
<evidence type="ECO:0000256" key="5">
    <source>
        <dbReference type="ARBA" id="ARBA00022553"/>
    </source>
</evidence>
<dbReference type="CDD" id="cd00130">
    <property type="entry name" value="PAS"/>
    <property type="match status" value="1"/>
</dbReference>
<dbReference type="InterPro" id="IPR011006">
    <property type="entry name" value="CheY-like_superfamily"/>
</dbReference>
<dbReference type="Pfam" id="PF02518">
    <property type="entry name" value="HATPase_c"/>
    <property type="match status" value="1"/>
</dbReference>
<sequence length="787" mass="88684">MIKTPPESWAIKFAKFVDKIGPIKVSVLFVLFTLFVTTAGSFGVRIALGREFESEDFISSIVLVLITAPWVLYFFSELIKQLEHSRTNLGEAVEQLERLRRHDVILNRELQNNIRQLNYEIEQRKNAQLERESMFAKLEQEIKEKSEQEIQARRLSTLTRSIIDASPDLIYYRNEEGRFAGCNTVAEDLVGRSEEELLGLTPHEVYEEDLASQVAASDHEVLETNAPITEELWLKFADGRRRYFEMRKVPFFDKDGHRLGLLAFGRDMTERKQSQLAVEQASKDKTKFIATISHELRTPLNGIVGLSRMLRDTNLNKEQHEWISTIYASAITLGNIFNDIIDLDKLDREKVEIQIKTVTTMSFINEISSIIKLLASDKGLTFNYKVIEPVPVTFEADGTRLRQVLWNMLFNAVKFTPKGSVSLTMSSVIHSESQAEITFTIQDTGIGIESAQLDKIFAMYYQVQREDFQAATGTGIGLAICKQMVDKMGGEINVNSVLNEGTCFEIKLPVTVTNKSPDVEELRVTGLNVLLVEDIELNVMVAKALLEKLGQHVSVAMTGQEAIDMVKETTYDLILLDIQLPDMSGFDVAKTLLEADLVLSTPIVALTANVIKKHDEYIRNGMDDVIAKPVKKSRMIRVFNELFANDILVDESIENEPQAMSPVVIGKVEKDVLDADLLTMLVETIGEGMIAASLQVFEQKIPEYMELLNVALAADDKDEVCSQAHKIKGAAGSVGLSRVQSTANSIQQGDHPAWWENVHEWVEQLNQAIDQDVLALHEWINQNKIED</sequence>
<dbReference type="InterPro" id="IPR003594">
    <property type="entry name" value="HATPase_dom"/>
</dbReference>
<dbReference type="InterPro" id="IPR035965">
    <property type="entry name" value="PAS-like_dom_sf"/>
</dbReference>
<dbReference type="SUPFAM" id="SSF47226">
    <property type="entry name" value="Histidine-containing phosphotransfer domain, HPT domain"/>
    <property type="match status" value="1"/>
</dbReference>
<dbReference type="CDD" id="cd17546">
    <property type="entry name" value="REC_hyHK_CKI1_RcsC-like"/>
    <property type="match status" value="1"/>
</dbReference>
<dbReference type="Pfam" id="PF01627">
    <property type="entry name" value="Hpt"/>
    <property type="match status" value="1"/>
</dbReference>
<dbReference type="InterPro" id="IPR004358">
    <property type="entry name" value="Sig_transdc_His_kin-like_C"/>
</dbReference>
<dbReference type="InterPro" id="IPR000700">
    <property type="entry name" value="PAS-assoc_C"/>
</dbReference>
<dbReference type="Pfam" id="PF00072">
    <property type="entry name" value="Response_reg"/>
    <property type="match status" value="1"/>
</dbReference>
<dbReference type="EC" id="2.7.13.3" evidence="13"/>
<dbReference type="EMBL" id="JAVRHX010000004">
    <property type="protein sequence ID" value="MDT0596001.1"/>
    <property type="molecule type" value="Genomic_DNA"/>
</dbReference>
<evidence type="ECO:0000259" key="22">
    <source>
        <dbReference type="PROSITE" id="PS50894"/>
    </source>
</evidence>
<dbReference type="CDD" id="cd00082">
    <property type="entry name" value="HisKA"/>
    <property type="match status" value="1"/>
</dbReference>
<dbReference type="Pfam" id="PF18415">
    <property type="entry name" value="HKR_ArcB_TM"/>
    <property type="match status" value="1"/>
</dbReference>
<dbReference type="Pfam" id="PF08448">
    <property type="entry name" value="PAS_4"/>
    <property type="match status" value="1"/>
</dbReference>
<dbReference type="SMART" id="SM00091">
    <property type="entry name" value="PAS"/>
    <property type="match status" value="1"/>
</dbReference>
<keyword evidence="5 15" id="KW-0597">Phosphoprotein</keyword>
<evidence type="ECO:0000256" key="12">
    <source>
        <dbReference type="ARBA" id="ARBA00023136"/>
    </source>
</evidence>
<dbReference type="InterPro" id="IPR014409">
    <property type="entry name" value="Sig_transdc_His_kin_hyb_ArcB"/>
</dbReference>
<dbReference type="NCBIfam" id="TIGR00229">
    <property type="entry name" value="sensory_box"/>
    <property type="match status" value="1"/>
</dbReference>
<dbReference type="InterPro" id="IPR000014">
    <property type="entry name" value="PAS"/>
</dbReference>
<keyword evidence="13" id="KW-0804">Transcription</keyword>
<dbReference type="InterPro" id="IPR040642">
    <property type="entry name" value="HKR_ArcB_TM"/>
</dbReference>
<feature type="domain" description="Histidine kinase" evidence="18">
    <location>
        <begin position="291"/>
        <end position="512"/>
    </location>
</feature>
<dbReference type="InterPro" id="IPR036097">
    <property type="entry name" value="HisK_dim/P_sf"/>
</dbReference>
<evidence type="ECO:0000256" key="9">
    <source>
        <dbReference type="ARBA" id="ARBA00022840"/>
    </source>
</evidence>
<evidence type="ECO:0000259" key="20">
    <source>
        <dbReference type="PROSITE" id="PS50112"/>
    </source>
</evidence>
<dbReference type="SUPFAM" id="SSF47384">
    <property type="entry name" value="Homodimeric domain of signal transducing histidine kinase"/>
    <property type="match status" value="1"/>
</dbReference>
<feature type="domain" description="PAC" evidence="21">
    <location>
        <begin position="228"/>
        <end position="280"/>
    </location>
</feature>
<evidence type="ECO:0000259" key="21">
    <source>
        <dbReference type="PROSITE" id="PS50113"/>
    </source>
</evidence>
<keyword evidence="16" id="KW-0175">Coiled coil</keyword>
<keyword evidence="24" id="KW-1185">Reference proteome</keyword>
<keyword evidence="11 13" id="KW-0902">Two-component regulatory system</keyword>
<evidence type="ECO:0000256" key="10">
    <source>
        <dbReference type="ARBA" id="ARBA00022989"/>
    </source>
</evidence>
<evidence type="ECO:0000259" key="18">
    <source>
        <dbReference type="PROSITE" id="PS50109"/>
    </source>
</evidence>